<dbReference type="RefSeq" id="WP_070365480.1">
    <property type="nucleotide sequence ID" value="NZ_CP016070.1"/>
</dbReference>
<evidence type="ECO:0000313" key="3">
    <source>
        <dbReference type="EMBL" id="APE96150.1"/>
    </source>
</evidence>
<dbReference type="InterPro" id="IPR006016">
    <property type="entry name" value="UspA"/>
</dbReference>
<gene>
    <name evidence="2" type="primary">uspA14</name>
    <name evidence="3" type="ORF">HSR6_1712</name>
    <name evidence="2" type="ORF">HTSR_1643</name>
</gene>
<protein>
    <submittedName>
        <fullName evidence="2">Universal stress protein UspA</fullName>
    </submittedName>
</protein>
<dbReference type="SUPFAM" id="SSF52402">
    <property type="entry name" value="Adenine nucleotide alpha hydrolases-like"/>
    <property type="match status" value="1"/>
</dbReference>
<reference evidence="3" key="3">
    <citation type="journal article" date="2017" name="ISME J.">
        <title>Discovery of anaerobic lithoheterotrophic haloarchaea, ubiquitous in hypersaline habitats.</title>
        <authorList>
            <person name="Sorokin D.Y."/>
            <person name="Messina E."/>
            <person name="Smedile F."/>
            <person name="Roman P."/>
            <person name="Damste J.S.S."/>
            <person name="Ciordia S."/>
            <person name="Mena M.C."/>
            <person name="Ferrer M."/>
            <person name="Golyshin P.N."/>
            <person name="Kublanov I.V."/>
            <person name="Samarov N.I."/>
            <person name="Toshchakov S.V."/>
            <person name="La Cono V."/>
            <person name="Yakimov M.M."/>
        </authorList>
    </citation>
    <scope>NUCLEOTIDE SEQUENCE</scope>
    <source>
        <strain evidence="3">HSR6</strain>
    </source>
</reference>
<dbReference type="Proteomes" id="UP000186165">
    <property type="component" value="Chromosome"/>
</dbReference>
<dbReference type="STRING" id="1873524.HSR6_1712"/>
<dbReference type="OrthoDB" id="213488at2157"/>
<dbReference type="KEGG" id="hhsr:HSR6_1712"/>
<name>A0A1D8S628_9EURY</name>
<reference evidence="2 4" key="1">
    <citation type="submission" date="2016-06" db="EMBL/GenBank/DDBJ databases">
        <title>Discovery of anaerobic lithoheterotrophic haloarchaeon capable of sulfur respiration by hydrogen and formate.</title>
        <authorList>
            <person name="Sorokin D.Y."/>
            <person name="Kublanov I.V."/>
            <person name="Roman P."/>
            <person name="Sinninghe Damste J.S."/>
            <person name="Golyshin P.N."/>
            <person name="Rojo D."/>
            <person name="Ciordia S."/>
            <person name="Mena Md.C."/>
            <person name="Ferrer M."/>
            <person name="Smedile F."/>
            <person name="Messina E."/>
            <person name="La Cono V."/>
            <person name="Yakimov M.M."/>
        </authorList>
    </citation>
    <scope>NUCLEOTIDE SEQUENCE [LARGE SCALE GENOMIC DNA]</scope>
    <source>
        <strain evidence="2 4">HTSR1</strain>
    </source>
</reference>
<dbReference type="Pfam" id="PF00582">
    <property type="entry name" value="Usp"/>
    <property type="match status" value="1"/>
</dbReference>
<proteinExistence type="predicted"/>
<dbReference type="KEGG" id="halh:HTSR_1643"/>
<dbReference type="Proteomes" id="UP000185608">
    <property type="component" value="Chromosome"/>
</dbReference>
<dbReference type="InterPro" id="IPR014729">
    <property type="entry name" value="Rossmann-like_a/b/a_fold"/>
</dbReference>
<dbReference type="EMBL" id="CP016070">
    <property type="protein sequence ID" value="AOW80814.1"/>
    <property type="molecule type" value="Genomic_DNA"/>
</dbReference>
<accession>A0A1D8S628</accession>
<evidence type="ECO:0000313" key="2">
    <source>
        <dbReference type="EMBL" id="AOW80814.1"/>
    </source>
</evidence>
<evidence type="ECO:0000259" key="1">
    <source>
        <dbReference type="Pfam" id="PF00582"/>
    </source>
</evidence>
<dbReference type="PATRIC" id="fig|1855411.3.peg.1647"/>
<dbReference type="CDD" id="cd00293">
    <property type="entry name" value="USP-like"/>
    <property type="match status" value="1"/>
</dbReference>
<dbReference type="AlphaFoldDB" id="A0A1D8S628"/>
<reference evidence="5" key="2">
    <citation type="submission" date="2016-08" db="EMBL/GenBank/DDBJ databases">
        <title>Discovery of first anaerobic lithoheterotrophic haloarchae widely represented in hypersaline habitats.</title>
        <authorList>
            <person name="Sorokin D.Y."/>
            <person name="Kublanov I.V."/>
            <person name="Roman P."/>
            <person name="Sinninghe Damste J.S."/>
            <person name="Golyshin P.N."/>
            <person name="Rojo D."/>
            <person name="Ciordia S."/>
            <person name="Mena Md.C."/>
            <person name="Ferrer M."/>
            <person name="Smedile F."/>
            <person name="Messina E."/>
            <person name="La Cono V."/>
            <person name="Yakimov M.M."/>
        </authorList>
    </citation>
    <scope>NUCLEOTIDE SEQUENCE [LARGE SCALE GENOMIC DNA]</scope>
    <source>
        <strain evidence="5">HSR6</strain>
    </source>
</reference>
<dbReference type="EMBL" id="CP016804">
    <property type="protein sequence ID" value="APE96150.1"/>
    <property type="molecule type" value="Genomic_DNA"/>
</dbReference>
<keyword evidence="5" id="KW-1185">Reference proteome</keyword>
<accession>A0A1J1ADC9</accession>
<sequence>MKVLFGISTGSDSLEALHRTVERARDVGDELTVAVLEHPDDEGPIDEFEQSVRDAIAEELPAIDLRRVEGHPGSRLVELAESENFDRIVLGGGEQSPMGKIRIGSIAEFVLLNSHVSVTLLR</sequence>
<evidence type="ECO:0000313" key="5">
    <source>
        <dbReference type="Proteomes" id="UP000186165"/>
    </source>
</evidence>
<organism evidence="2 4">
    <name type="scientific">Halodesulfurarchaeum formicicum</name>
    <dbReference type="NCBI Taxonomy" id="1873524"/>
    <lineage>
        <taxon>Archaea</taxon>
        <taxon>Methanobacteriati</taxon>
        <taxon>Methanobacteriota</taxon>
        <taxon>Stenosarchaea group</taxon>
        <taxon>Halobacteria</taxon>
        <taxon>Halobacteriales</taxon>
        <taxon>Halobacteriaceae</taxon>
        <taxon>Halodesulfurarchaeum</taxon>
    </lineage>
</organism>
<dbReference type="Gene3D" id="3.40.50.620">
    <property type="entry name" value="HUPs"/>
    <property type="match status" value="1"/>
</dbReference>
<feature type="domain" description="UspA" evidence="1">
    <location>
        <begin position="2"/>
        <end position="122"/>
    </location>
</feature>
<dbReference type="GeneID" id="30418241"/>
<evidence type="ECO:0000313" key="4">
    <source>
        <dbReference type="Proteomes" id="UP000185608"/>
    </source>
</evidence>